<feature type="active site" description="Proton acceptor" evidence="9">
    <location>
        <position position="186"/>
    </location>
</feature>
<dbReference type="InterPro" id="IPR029065">
    <property type="entry name" value="Enolase_C-like"/>
</dbReference>
<feature type="domain" description="Mandelate racemase/muconate lactonizing enzyme C-terminal" evidence="10">
    <location>
        <begin position="164"/>
        <end position="258"/>
    </location>
</feature>
<comment type="cofactor">
    <cofactor evidence="2">
        <name>Mg(2+)</name>
        <dbReference type="ChEBI" id="CHEBI:18420"/>
    </cofactor>
</comment>
<dbReference type="SUPFAM" id="SSF51604">
    <property type="entry name" value="Enolase C-terminal domain-like"/>
    <property type="match status" value="1"/>
</dbReference>
<evidence type="ECO:0000256" key="2">
    <source>
        <dbReference type="ARBA" id="ARBA00001946"/>
    </source>
</evidence>
<dbReference type="InterPro" id="IPR036849">
    <property type="entry name" value="Enolase-like_C_sf"/>
</dbReference>
<dbReference type="RefSeq" id="WP_350274442.1">
    <property type="nucleotide sequence ID" value="NZ_CP158165.1"/>
</dbReference>
<gene>
    <name evidence="11" type="ORF">ABN611_23785</name>
</gene>
<evidence type="ECO:0000256" key="1">
    <source>
        <dbReference type="ARBA" id="ARBA00001426"/>
    </source>
</evidence>
<protein>
    <recommendedName>
        <fullName evidence="5">glucarate dehydratase</fullName>
        <ecNumber evidence="5">4.2.1.40</ecNumber>
    </recommendedName>
</protein>
<evidence type="ECO:0000256" key="4">
    <source>
        <dbReference type="ARBA" id="ARBA00009938"/>
    </source>
</evidence>
<keyword evidence="6" id="KW-0479">Metal-binding</keyword>
<proteinExistence type="inferred from homology"/>
<dbReference type="GO" id="GO:0008872">
    <property type="term" value="F:glucarate dehydratase activity"/>
    <property type="evidence" value="ECO:0007669"/>
    <property type="project" value="UniProtKB-EC"/>
</dbReference>
<name>A0AAU7T3X9_9ACTN</name>
<comment type="catalytic activity">
    <reaction evidence="1">
        <text>D-glucarate = 5-dehydro-4-deoxy-D-glucarate + H2O</text>
        <dbReference type="Rhea" id="RHEA:14573"/>
        <dbReference type="ChEBI" id="CHEBI:15377"/>
        <dbReference type="ChEBI" id="CHEBI:30612"/>
        <dbReference type="ChEBI" id="CHEBI:42819"/>
        <dbReference type="EC" id="4.2.1.40"/>
    </reaction>
</comment>
<dbReference type="Gene3D" id="3.30.390.10">
    <property type="entry name" value="Enolase-like, N-terminal domain"/>
    <property type="match status" value="1"/>
</dbReference>
<evidence type="ECO:0000256" key="8">
    <source>
        <dbReference type="ARBA" id="ARBA00023239"/>
    </source>
</evidence>
<evidence type="ECO:0000259" key="10">
    <source>
        <dbReference type="SMART" id="SM00922"/>
    </source>
</evidence>
<reference evidence="11" key="1">
    <citation type="submission" date="2024-06" db="EMBL/GenBank/DDBJ databases">
        <title>Kribbella sp. strain HUAS MG21 genome sequences.</title>
        <authorList>
            <person name="Mo P."/>
        </authorList>
    </citation>
    <scope>NUCLEOTIDE SEQUENCE</scope>
    <source>
        <strain evidence="11">HUAS MG21</strain>
    </source>
</reference>
<evidence type="ECO:0000256" key="7">
    <source>
        <dbReference type="ARBA" id="ARBA00022842"/>
    </source>
</evidence>
<dbReference type="Pfam" id="PF02746">
    <property type="entry name" value="MR_MLE_N"/>
    <property type="match status" value="1"/>
</dbReference>
<dbReference type="AlphaFoldDB" id="A0AAU7T3X9"/>
<dbReference type="EC" id="4.2.1.40" evidence="5"/>
<feature type="active site" description="Proton acceptor" evidence="9">
    <location>
        <position position="313"/>
    </location>
</feature>
<dbReference type="InterPro" id="IPR034598">
    <property type="entry name" value="GlucD-like"/>
</dbReference>
<dbReference type="EMBL" id="CP158165">
    <property type="protein sequence ID" value="XBV21583.1"/>
    <property type="molecule type" value="Genomic_DNA"/>
</dbReference>
<dbReference type="GO" id="GO:0046872">
    <property type="term" value="F:metal ion binding"/>
    <property type="evidence" value="ECO:0007669"/>
    <property type="project" value="UniProtKB-KW"/>
</dbReference>
<evidence type="ECO:0000256" key="5">
    <source>
        <dbReference type="ARBA" id="ARBA00011973"/>
    </source>
</evidence>
<dbReference type="CDD" id="cd03323">
    <property type="entry name" value="D-glucarate_dehydratase"/>
    <property type="match status" value="1"/>
</dbReference>
<comment type="similarity">
    <text evidence="4">Belongs to the mandelate racemase/muconate lactonizing enzyme family. GlucD subfamily.</text>
</comment>
<evidence type="ECO:0000256" key="9">
    <source>
        <dbReference type="PIRSR" id="PIRSR634598-1"/>
    </source>
</evidence>
<comment type="pathway">
    <text evidence="3">Carbohydrate acid metabolism; D-glucarate degradation; 2,5-dioxopentanoate from D-glucarate: step 1/2.</text>
</comment>
<keyword evidence="8" id="KW-0456">Lyase</keyword>
<dbReference type="InterPro" id="IPR013342">
    <property type="entry name" value="Mandelate_racemase_C"/>
</dbReference>
<dbReference type="PANTHER" id="PTHR48080:SF4">
    <property type="entry name" value="GLUCARATE DEHYDRATASE"/>
    <property type="match status" value="1"/>
</dbReference>
<dbReference type="SUPFAM" id="SSF54826">
    <property type="entry name" value="Enolase N-terminal domain-like"/>
    <property type="match status" value="1"/>
</dbReference>
<dbReference type="PANTHER" id="PTHR48080">
    <property type="entry name" value="D-GALACTONATE DEHYDRATASE-RELATED"/>
    <property type="match status" value="1"/>
</dbReference>
<organism evidence="11">
    <name type="scientific">Kribbella sp. HUAS MG21</name>
    <dbReference type="NCBI Taxonomy" id="3160966"/>
    <lineage>
        <taxon>Bacteria</taxon>
        <taxon>Bacillati</taxon>
        <taxon>Actinomycetota</taxon>
        <taxon>Actinomycetes</taxon>
        <taxon>Propionibacteriales</taxon>
        <taxon>Kribbellaceae</taxon>
        <taxon>Kribbella</taxon>
    </lineage>
</organism>
<dbReference type="SMART" id="SM00922">
    <property type="entry name" value="MR_MLE"/>
    <property type="match status" value="1"/>
</dbReference>
<dbReference type="Pfam" id="PF13378">
    <property type="entry name" value="MR_MLE_C"/>
    <property type="match status" value="1"/>
</dbReference>
<evidence type="ECO:0000313" key="11">
    <source>
        <dbReference type="EMBL" id="XBV21583.1"/>
    </source>
</evidence>
<sequence>MSKISRVELTPVAFADPPLLNVVGVHEPFALRTIVQVWTDDGLVGLGETYAADDHLARLRAVAELLPGLDPFDLNGLRRRVGDVLTSGGAQVGGMLNLQDPVDVVLSPYEVALLDLQGKLLDRPVVDLLGGAVRDDVPFSAYLFYKWAAHPGAEADAWGEALDPDGIVRQARTMVDEYGFTAIKLKGGVFAPEQEAEAVRALAAAFPEHKLRIDPNCAWTVDTSIRVARELGDVLEYLEDPTPGIDGMAAVARQTELPLATNMCVIAFAHLKPSVLADAVQVLLSDHHYWGGLRRSQLLAGICDTFGMGLSMHSNSHLGISLAAMTHLAAATPNLTYACDTHYPWKTEDVIKPGVLRFEAGSVRVPDGPGLGVELDVDALGALHEQYLACGIRKRDDTSYMRTVDPGFTPNTARW</sequence>
<keyword evidence="7" id="KW-0460">Magnesium</keyword>
<dbReference type="SFLD" id="SFLDG00055">
    <property type="entry name" value="glucarate_dehydratase"/>
    <property type="match status" value="1"/>
</dbReference>
<evidence type="ECO:0000256" key="3">
    <source>
        <dbReference type="ARBA" id="ARBA00005183"/>
    </source>
</evidence>
<dbReference type="InterPro" id="IPR013341">
    <property type="entry name" value="Mandelate_racemase_N_dom"/>
</dbReference>
<dbReference type="SFLD" id="SFLDS00001">
    <property type="entry name" value="Enolase"/>
    <property type="match status" value="1"/>
</dbReference>
<dbReference type="Gene3D" id="3.20.20.120">
    <property type="entry name" value="Enolase-like C-terminal domain"/>
    <property type="match status" value="1"/>
</dbReference>
<evidence type="ECO:0000256" key="6">
    <source>
        <dbReference type="ARBA" id="ARBA00022723"/>
    </source>
</evidence>
<accession>A0AAU7T3X9</accession>
<dbReference type="InterPro" id="IPR034593">
    <property type="entry name" value="DgoD-like"/>
</dbReference>
<dbReference type="InterPro" id="IPR029017">
    <property type="entry name" value="Enolase-like_N"/>
</dbReference>